<protein>
    <submittedName>
        <fullName evidence="13">Putative transcription factor grauzone-like protein</fullName>
    </submittedName>
</protein>
<evidence type="ECO:0000313" key="13">
    <source>
        <dbReference type="EMBL" id="MBC1177840.1"/>
    </source>
</evidence>
<keyword evidence="6" id="KW-0804">Transcription</keyword>
<evidence type="ECO:0000313" key="15">
    <source>
        <dbReference type="Proteomes" id="UP000092461"/>
    </source>
</evidence>
<dbReference type="Pfam" id="PF00096">
    <property type="entry name" value="zf-C2H2"/>
    <property type="match status" value="4"/>
</dbReference>
<keyword evidence="5" id="KW-0805">Transcription regulation</keyword>
<dbReference type="PROSITE" id="PS50157">
    <property type="entry name" value="ZINC_FINGER_C2H2_2"/>
    <property type="match status" value="7"/>
</dbReference>
<dbReference type="SMART" id="SM00355">
    <property type="entry name" value="ZnF_C2H2"/>
    <property type="match status" value="10"/>
</dbReference>
<feature type="compositionally biased region" description="Basic residues" evidence="10">
    <location>
        <begin position="156"/>
        <end position="165"/>
    </location>
</feature>
<feature type="binding site" evidence="9">
    <location>
        <position position="20"/>
    </location>
    <ligand>
        <name>Zn(2+)</name>
        <dbReference type="ChEBI" id="CHEBI:29105"/>
    </ligand>
</feature>
<sequence>MEHTEIKEEETFSISSSNICRICLIEGSTYFNVFAEDYTGPEIIDTVRNLIGISISPLDNWPKNFCISCIETIQKFQSLLTKVQQNEGRLIDAFGAYQLHGDEQKPDITFTAIPTNPEFISTEVKEECSPIDPIEGGFSDTCEDTLDVKDDPPVAKPKKRGRKPRKLLENPSNVPAKKTEKVKQPTDKATDDRISAAVQEFYKMDCILCNIPFPTFADVQAHFRNEHNGRGYIVCCGKKLNSPKKLQDHMNNHINPVRHQCSECLKFYKTEYSLITHKRLQHTPIEERQYCCDKCPKRFALVGALTAHMLVHIAPEQKKHICETCGQAFALKTILVQHVRRVHENACVSVCDICAKVFRTKSLFEKHVLEHSTMIKPTIPCTVCGKMFKHRIAMRKHMRRHNTSGSLACSFCAHVSANQQALSEHIKYNHTKRKTFQCSLCEGIFRSRVSLKEHMASHTGQVLYECRYCSKQFNSNANYFRHIKVSHPVEWEAEKQKKMAKDVFVKPETKSE</sequence>
<feature type="domain" description="C2H2-type" evidence="11">
    <location>
        <begin position="259"/>
        <end position="287"/>
    </location>
</feature>
<feature type="domain" description="C2H2-type" evidence="11">
    <location>
        <begin position="407"/>
        <end position="435"/>
    </location>
</feature>
<reference evidence="14" key="3">
    <citation type="submission" date="2020-05" db="UniProtKB">
        <authorList>
            <consortium name="EnsemblMetazoa"/>
        </authorList>
    </citation>
    <scope>IDENTIFICATION</scope>
    <source>
        <strain evidence="14">Jacobina</strain>
    </source>
</reference>
<dbReference type="PROSITE" id="PS51915">
    <property type="entry name" value="ZAD"/>
    <property type="match status" value="1"/>
</dbReference>
<evidence type="ECO:0000256" key="9">
    <source>
        <dbReference type="PROSITE-ProRule" id="PRU01263"/>
    </source>
</evidence>
<dbReference type="EnsemblMetazoa" id="LLOJ005477-RA">
    <property type="protein sequence ID" value="LLOJ005477-PA"/>
    <property type="gene ID" value="LLOJ005477"/>
</dbReference>
<comment type="subcellular location">
    <subcellularLocation>
        <location evidence="1">Nucleus</location>
    </subcellularLocation>
</comment>
<dbReference type="SUPFAM" id="SSF57667">
    <property type="entry name" value="beta-beta-alpha zinc fingers"/>
    <property type="match status" value="4"/>
</dbReference>
<dbReference type="Gene3D" id="3.30.160.60">
    <property type="entry name" value="Classic Zinc Finger"/>
    <property type="match status" value="6"/>
</dbReference>
<dbReference type="EMBL" id="GITU01009137">
    <property type="protein sequence ID" value="MBC1177840.1"/>
    <property type="molecule type" value="Transcribed_RNA"/>
</dbReference>
<feature type="domain" description="C2H2-type" evidence="11">
    <location>
        <begin position="320"/>
        <end position="343"/>
    </location>
</feature>
<dbReference type="InterPro" id="IPR012934">
    <property type="entry name" value="Znf_AD"/>
</dbReference>
<evidence type="ECO:0000256" key="10">
    <source>
        <dbReference type="SAM" id="MobiDB-lite"/>
    </source>
</evidence>
<evidence type="ECO:0000313" key="14">
    <source>
        <dbReference type="EnsemblMetazoa" id="LLOJ005477-PA"/>
    </source>
</evidence>
<feature type="domain" description="C2H2-type" evidence="11">
    <location>
        <begin position="436"/>
        <end position="463"/>
    </location>
</feature>
<evidence type="ECO:0000256" key="3">
    <source>
        <dbReference type="ARBA" id="ARBA00022737"/>
    </source>
</evidence>
<dbReference type="PANTHER" id="PTHR24399:SF23">
    <property type="entry name" value="C2H2-TYPE DOMAIN-CONTAINING PROTEIN"/>
    <property type="match status" value="1"/>
</dbReference>
<evidence type="ECO:0000256" key="5">
    <source>
        <dbReference type="ARBA" id="ARBA00023015"/>
    </source>
</evidence>
<keyword evidence="8" id="KW-0863">Zinc-finger</keyword>
<dbReference type="Pfam" id="PF13912">
    <property type="entry name" value="zf-C2H2_6"/>
    <property type="match status" value="1"/>
</dbReference>
<dbReference type="Pfam" id="PF07776">
    <property type="entry name" value="zf-AD"/>
    <property type="match status" value="1"/>
</dbReference>
<evidence type="ECO:0000256" key="8">
    <source>
        <dbReference type="PROSITE-ProRule" id="PRU00042"/>
    </source>
</evidence>
<proteinExistence type="predicted"/>
<dbReference type="Proteomes" id="UP000092461">
    <property type="component" value="Unassembled WGS sequence"/>
</dbReference>
<feature type="compositionally biased region" description="Basic and acidic residues" evidence="10">
    <location>
        <begin position="177"/>
        <end position="190"/>
    </location>
</feature>
<dbReference type="Gene3D" id="3.40.1800.20">
    <property type="match status" value="1"/>
</dbReference>
<evidence type="ECO:0000259" key="12">
    <source>
        <dbReference type="PROSITE" id="PS51915"/>
    </source>
</evidence>
<dbReference type="PANTHER" id="PTHR24399">
    <property type="entry name" value="ZINC FINGER AND BTB DOMAIN-CONTAINING"/>
    <property type="match status" value="1"/>
</dbReference>
<dbReference type="SUPFAM" id="SSF57716">
    <property type="entry name" value="Glucocorticoid receptor-like (DNA-binding domain)"/>
    <property type="match status" value="1"/>
</dbReference>
<feature type="binding site" evidence="9">
    <location>
        <position position="66"/>
    </location>
    <ligand>
        <name>Zn(2+)</name>
        <dbReference type="ChEBI" id="CHEBI:29105"/>
    </ligand>
</feature>
<dbReference type="InterPro" id="IPR036236">
    <property type="entry name" value="Znf_C2H2_sf"/>
</dbReference>
<name>A0A1B0CLJ0_LUTLO</name>
<feature type="domain" description="C2H2-type" evidence="11">
    <location>
        <begin position="290"/>
        <end position="317"/>
    </location>
</feature>
<evidence type="ECO:0000256" key="2">
    <source>
        <dbReference type="ARBA" id="ARBA00022723"/>
    </source>
</evidence>
<feature type="domain" description="C2H2-type" evidence="11">
    <location>
        <begin position="464"/>
        <end position="492"/>
    </location>
</feature>
<dbReference type="PROSITE" id="PS00028">
    <property type="entry name" value="ZINC_FINGER_C2H2_1"/>
    <property type="match status" value="7"/>
</dbReference>
<feature type="domain" description="ZAD" evidence="12">
    <location>
        <begin position="18"/>
        <end position="93"/>
    </location>
</feature>
<dbReference type="AlphaFoldDB" id="A0A1B0CLJ0"/>
<keyword evidence="3" id="KW-0677">Repeat</keyword>
<feature type="region of interest" description="Disordered" evidence="10">
    <location>
        <begin position="143"/>
        <end position="190"/>
    </location>
</feature>
<dbReference type="GO" id="GO:0001227">
    <property type="term" value="F:DNA-binding transcription repressor activity, RNA polymerase II-specific"/>
    <property type="evidence" value="ECO:0007669"/>
    <property type="project" value="TreeGrafter"/>
</dbReference>
<evidence type="ECO:0000256" key="6">
    <source>
        <dbReference type="ARBA" id="ARBA00023163"/>
    </source>
</evidence>
<evidence type="ECO:0000256" key="7">
    <source>
        <dbReference type="ARBA" id="ARBA00023242"/>
    </source>
</evidence>
<dbReference type="VEuPathDB" id="VectorBase:LLONM1_000975"/>
<dbReference type="GO" id="GO:0005654">
    <property type="term" value="C:nucleoplasm"/>
    <property type="evidence" value="ECO:0007669"/>
    <property type="project" value="TreeGrafter"/>
</dbReference>
<keyword evidence="15" id="KW-1185">Reference proteome</keyword>
<keyword evidence="2 9" id="KW-0479">Metal-binding</keyword>
<evidence type="ECO:0000256" key="1">
    <source>
        <dbReference type="ARBA" id="ARBA00004123"/>
    </source>
</evidence>
<dbReference type="GO" id="GO:0000978">
    <property type="term" value="F:RNA polymerase II cis-regulatory region sequence-specific DNA binding"/>
    <property type="evidence" value="ECO:0007669"/>
    <property type="project" value="TreeGrafter"/>
</dbReference>
<dbReference type="SMART" id="SM00868">
    <property type="entry name" value="zf-AD"/>
    <property type="match status" value="1"/>
</dbReference>
<reference evidence="15" key="1">
    <citation type="submission" date="2012-05" db="EMBL/GenBank/DDBJ databases">
        <title>Whole Genome Assembly of Lutzomyia longipalpis.</title>
        <authorList>
            <person name="Richards S."/>
            <person name="Qu C."/>
            <person name="Dillon R."/>
            <person name="Worley K."/>
            <person name="Scherer S."/>
            <person name="Batterton M."/>
            <person name="Taylor A."/>
            <person name="Hawes A."/>
            <person name="Hernandez B."/>
            <person name="Kovar C."/>
            <person name="Mandapat C."/>
            <person name="Pham C."/>
            <person name="Qu C."/>
            <person name="Jing C."/>
            <person name="Bess C."/>
            <person name="Bandaranaike D."/>
            <person name="Ngo D."/>
            <person name="Ongeri F."/>
            <person name="Arias F."/>
            <person name="Lara F."/>
            <person name="Weissenberger G."/>
            <person name="Kamau G."/>
            <person name="Han H."/>
            <person name="Shen H."/>
            <person name="Dinh H."/>
            <person name="Khalil I."/>
            <person name="Jones J."/>
            <person name="Shafer J."/>
            <person name="Jayaseelan J."/>
            <person name="Quiroz J."/>
            <person name="Blankenburg K."/>
            <person name="Nguyen L."/>
            <person name="Jackson L."/>
            <person name="Francisco L."/>
            <person name="Tang L.-Y."/>
            <person name="Pu L.-L."/>
            <person name="Perales L."/>
            <person name="Lorensuhewa L."/>
            <person name="Munidasa M."/>
            <person name="Coyle M."/>
            <person name="Taylor M."/>
            <person name="Puazo M."/>
            <person name="Firestine M."/>
            <person name="Scheel M."/>
            <person name="Javaid M."/>
            <person name="Wang M."/>
            <person name="Li M."/>
            <person name="Tabassum N."/>
            <person name="Saada N."/>
            <person name="Osuji N."/>
            <person name="Aqrawi P."/>
            <person name="Fu Q."/>
            <person name="Thornton R."/>
            <person name="Raj R."/>
            <person name="Goodspeed R."/>
            <person name="Mata R."/>
            <person name="Najjar R."/>
            <person name="Gubbala S."/>
            <person name="Lee S."/>
            <person name="Denson S."/>
            <person name="Patil S."/>
            <person name="Macmil S."/>
            <person name="Qi S."/>
            <person name="Matskevitch T."/>
            <person name="Palculict T."/>
            <person name="Mathew T."/>
            <person name="Vee V."/>
            <person name="Velamala V."/>
            <person name="Korchina V."/>
            <person name="Cai W."/>
            <person name="Liu W."/>
            <person name="Dai W."/>
            <person name="Zou X."/>
            <person name="Zhu Y."/>
            <person name="Zhang Y."/>
            <person name="Wu Y.-Q."/>
            <person name="Xin Y."/>
            <person name="Nazarath L."/>
            <person name="Kovar C."/>
            <person name="Han Y."/>
            <person name="Muzny D."/>
            <person name="Gibbs R."/>
        </authorList>
    </citation>
    <scope>NUCLEOTIDE SEQUENCE [LARGE SCALE GENOMIC DNA]</scope>
    <source>
        <strain evidence="15">Jacobina</strain>
    </source>
</reference>
<keyword evidence="4 9" id="KW-0862">Zinc</keyword>
<dbReference type="InterPro" id="IPR013087">
    <property type="entry name" value="Znf_C2H2_type"/>
</dbReference>
<feature type="domain" description="C2H2-type" evidence="11">
    <location>
        <begin position="379"/>
        <end position="406"/>
    </location>
</feature>
<dbReference type="VEuPathDB" id="VectorBase:LLOJ005477"/>
<dbReference type="EMBL" id="AJWK01017377">
    <property type="status" value="NOT_ANNOTATED_CDS"/>
    <property type="molecule type" value="Genomic_DNA"/>
</dbReference>
<evidence type="ECO:0000256" key="4">
    <source>
        <dbReference type="ARBA" id="ARBA00022833"/>
    </source>
</evidence>
<feature type="binding site" evidence="9">
    <location>
        <position position="69"/>
    </location>
    <ligand>
        <name>Zn(2+)</name>
        <dbReference type="ChEBI" id="CHEBI:29105"/>
    </ligand>
</feature>
<dbReference type="GO" id="GO:0008270">
    <property type="term" value="F:zinc ion binding"/>
    <property type="evidence" value="ECO:0007669"/>
    <property type="project" value="UniProtKB-UniRule"/>
</dbReference>
<keyword evidence="7" id="KW-0539">Nucleus</keyword>
<feature type="binding site" evidence="9">
    <location>
        <position position="23"/>
    </location>
    <ligand>
        <name>Zn(2+)</name>
        <dbReference type="ChEBI" id="CHEBI:29105"/>
    </ligand>
</feature>
<evidence type="ECO:0000259" key="11">
    <source>
        <dbReference type="PROSITE" id="PS50157"/>
    </source>
</evidence>
<accession>A0A1B0CLJ0</accession>
<organism evidence="14 15">
    <name type="scientific">Lutzomyia longipalpis</name>
    <name type="common">Sand fly</name>
    <dbReference type="NCBI Taxonomy" id="7200"/>
    <lineage>
        <taxon>Eukaryota</taxon>
        <taxon>Metazoa</taxon>
        <taxon>Ecdysozoa</taxon>
        <taxon>Arthropoda</taxon>
        <taxon>Hexapoda</taxon>
        <taxon>Insecta</taxon>
        <taxon>Pterygota</taxon>
        <taxon>Neoptera</taxon>
        <taxon>Endopterygota</taxon>
        <taxon>Diptera</taxon>
        <taxon>Nematocera</taxon>
        <taxon>Psychodoidea</taxon>
        <taxon>Psychodidae</taxon>
        <taxon>Lutzomyia</taxon>
        <taxon>Lutzomyia</taxon>
    </lineage>
</organism>
<reference evidence="13" key="2">
    <citation type="journal article" date="2020" name="BMC">
        <title>Leishmania infection induces a limited differential gene expression in the sand fly midgut.</title>
        <authorList>
            <person name="Coutinho-Abreu I.V."/>
            <person name="Serafim T.D."/>
            <person name="Meneses C."/>
            <person name="Kamhawi S."/>
            <person name="Oliveira F."/>
            <person name="Valenzuela J.G."/>
        </authorList>
    </citation>
    <scope>NUCLEOTIDE SEQUENCE</scope>
    <source>
        <strain evidence="13">Jacobina</strain>
        <tissue evidence="13">Midgut</tissue>
    </source>
</reference>